<gene>
    <name evidence="1" type="ORF">Q766_20760</name>
</gene>
<accession>A0A0A2MHI0</accession>
<proteinExistence type="predicted"/>
<keyword evidence="2" id="KW-1185">Reference proteome</keyword>
<evidence type="ECO:0000313" key="1">
    <source>
        <dbReference type="EMBL" id="KGO90928.1"/>
    </source>
</evidence>
<reference evidence="1 2" key="1">
    <citation type="submission" date="2013-09" db="EMBL/GenBank/DDBJ databases">
        <authorList>
            <person name="Zeng Z."/>
            <person name="Chen C."/>
        </authorList>
    </citation>
    <scope>NUCLEOTIDE SEQUENCE [LARGE SCALE GENOMIC DNA]</scope>
    <source>
        <strain evidence="1 2">WB 4.1-42</strain>
    </source>
</reference>
<dbReference type="OrthoDB" id="4205621at2"/>
<dbReference type="eggNOG" id="COG1917">
    <property type="taxonomic scope" value="Bacteria"/>
</dbReference>
<protein>
    <submittedName>
        <fullName evidence="1">Uncharacterized protein</fullName>
    </submittedName>
</protein>
<dbReference type="AlphaFoldDB" id="A0A0A2MHI0"/>
<dbReference type="RefSeq" id="WP_026990093.1">
    <property type="nucleotide sequence ID" value="NZ_AUGP01000009.1"/>
</dbReference>
<name>A0A0A2MHI0_9FLAO</name>
<dbReference type="EMBL" id="JRLY01000034">
    <property type="protein sequence ID" value="KGO90928.1"/>
    <property type="molecule type" value="Genomic_DNA"/>
</dbReference>
<dbReference type="STRING" id="1121898.GCA_000422725_04091"/>
<evidence type="ECO:0000313" key="2">
    <source>
        <dbReference type="Proteomes" id="UP000030111"/>
    </source>
</evidence>
<dbReference type="Proteomes" id="UP000030111">
    <property type="component" value="Unassembled WGS sequence"/>
</dbReference>
<comment type="caution">
    <text evidence="1">The sequence shown here is derived from an EMBL/GenBank/DDBJ whole genome shotgun (WGS) entry which is preliminary data.</text>
</comment>
<sequence>METVEETHIKAVWLYNLPNGGCTFKTGTIPNRITLEVNGFFAQTHIDDYQKTSHPAPRKQYVVTLAGKLEFTVTNGDTFIVEPGVILIAEDTHGHGHTWRLTEGDTWQRLYLPFTYEGNKHFVEDRKVV</sequence>
<organism evidence="1 2">
    <name type="scientific">Flavobacterium subsaxonicum WB 4.1-42 = DSM 21790</name>
    <dbReference type="NCBI Taxonomy" id="1121898"/>
    <lineage>
        <taxon>Bacteria</taxon>
        <taxon>Pseudomonadati</taxon>
        <taxon>Bacteroidota</taxon>
        <taxon>Flavobacteriia</taxon>
        <taxon>Flavobacteriales</taxon>
        <taxon>Flavobacteriaceae</taxon>
        <taxon>Flavobacterium</taxon>
    </lineage>
</organism>